<evidence type="ECO:0000256" key="1">
    <source>
        <dbReference type="SAM" id="MobiDB-lite"/>
    </source>
</evidence>
<proteinExistence type="predicted"/>
<evidence type="ECO:0000313" key="3">
    <source>
        <dbReference type="RefSeq" id="XP_044943457.1"/>
    </source>
</evidence>
<gene>
    <name evidence="3" type="primary">LOC123394084</name>
</gene>
<feature type="compositionally biased region" description="Low complexity" evidence="1">
    <location>
        <begin position="183"/>
        <end position="199"/>
    </location>
</feature>
<organism evidence="2 3">
    <name type="scientific">Mustela putorius furo</name>
    <name type="common">European domestic ferret</name>
    <name type="synonym">Mustela furo</name>
    <dbReference type="NCBI Taxonomy" id="9669"/>
    <lineage>
        <taxon>Eukaryota</taxon>
        <taxon>Metazoa</taxon>
        <taxon>Chordata</taxon>
        <taxon>Craniata</taxon>
        <taxon>Vertebrata</taxon>
        <taxon>Euteleostomi</taxon>
        <taxon>Mammalia</taxon>
        <taxon>Eutheria</taxon>
        <taxon>Laurasiatheria</taxon>
        <taxon>Carnivora</taxon>
        <taxon>Caniformia</taxon>
        <taxon>Musteloidea</taxon>
        <taxon>Mustelidae</taxon>
        <taxon>Mustelinae</taxon>
        <taxon>Mustela</taxon>
    </lineage>
</organism>
<dbReference type="GeneID" id="123394084"/>
<accession>A0A8U0SKN8</accession>
<feature type="compositionally biased region" description="Low complexity" evidence="1">
    <location>
        <begin position="358"/>
        <end position="369"/>
    </location>
</feature>
<reference evidence="3" key="1">
    <citation type="submission" date="2025-08" db="UniProtKB">
        <authorList>
            <consortium name="RefSeq"/>
        </authorList>
    </citation>
    <scope>IDENTIFICATION</scope>
    <source>
        <tissue evidence="3">Brain</tissue>
    </source>
</reference>
<protein>
    <submittedName>
        <fullName evidence="3">Translation initiation factor IF-2-like</fullName>
    </submittedName>
</protein>
<feature type="compositionally biased region" description="Basic and acidic residues" evidence="1">
    <location>
        <begin position="1"/>
        <end position="15"/>
    </location>
</feature>
<feature type="compositionally biased region" description="Low complexity" evidence="1">
    <location>
        <begin position="433"/>
        <end position="445"/>
    </location>
</feature>
<dbReference type="AlphaFoldDB" id="A0A8U0SKN8"/>
<name>A0A8U0SKN8_MUSPF</name>
<feature type="compositionally biased region" description="Basic and acidic residues" evidence="1">
    <location>
        <begin position="415"/>
        <end position="425"/>
    </location>
</feature>
<evidence type="ECO:0000313" key="2">
    <source>
        <dbReference type="Proteomes" id="UP000000715"/>
    </source>
</evidence>
<feature type="region of interest" description="Disordered" evidence="1">
    <location>
        <begin position="288"/>
        <end position="329"/>
    </location>
</feature>
<dbReference type="RefSeq" id="XP_044943457.1">
    <property type="nucleotide sequence ID" value="XM_045087522.1"/>
</dbReference>
<feature type="compositionally biased region" description="Basic residues" evidence="1">
    <location>
        <begin position="162"/>
        <end position="174"/>
    </location>
</feature>
<feature type="region of interest" description="Disordered" evidence="1">
    <location>
        <begin position="357"/>
        <end position="445"/>
    </location>
</feature>
<keyword evidence="2" id="KW-1185">Reference proteome</keyword>
<feature type="region of interest" description="Disordered" evidence="1">
    <location>
        <begin position="1"/>
        <end position="78"/>
    </location>
</feature>
<sequence>MQTPAARDRRPRGGDRGAALPGRGRRRKRPRGDPPQLAGGVGEARGRPGPPPFPEPGGRGADAAGKARGFRDVGAARARAAATFWEAPGDSVLGVAAEEGPARMSRLKASDALRSTQPPSPSHRPLRRLLPSPHNHPHTLGHWFTQSHARPGTEPTPAPLHGRAHRRGTHRRSHWQPTQSPHSRGSSWSQGQQQARARGAPPPPPAIRPEALRPSGPSSPFQACRLSLLLWGLRGLLRPLSFSCGAGTIAPTCWTSWGDTPASTGTPPVWREIHLEGGPGPYFSVLGNQPPCGPGPGPRSKHCWVRPSGSQAQYRPPDSGSGSGSGGPRGWSRLLPIPWHWPHRTPVSWLLRGAWSQPAVTSPSPAPVAGGTQGRDGGVEPAVIVTSGEKESNPVYGKGASAATGQRPSCGDRGPLLEKQEERISRTHRATRRPAAPASAASQQLPPATSCLSVYPLVSVPLTTRPRLPALGVELPSVFSPAVGRGFVWRLLPPAPRPHRDQPLRCAHWAPSFRQRRGAQQAWPLWSPRPVWKPSRGSAPHRKPALSVALD</sequence>
<feature type="region of interest" description="Disordered" evidence="1">
    <location>
        <begin position="101"/>
        <end position="218"/>
    </location>
</feature>
<dbReference type="Proteomes" id="UP000000715">
    <property type="component" value="Unplaced"/>
</dbReference>